<dbReference type="GO" id="GO:0005634">
    <property type="term" value="C:nucleus"/>
    <property type="evidence" value="ECO:0007669"/>
    <property type="project" value="InterPro"/>
</dbReference>
<dbReference type="OrthoDB" id="9949171at2759"/>
<dbReference type="InterPro" id="IPR029289">
    <property type="entry name" value="COPR5"/>
</dbReference>
<comment type="caution">
    <text evidence="2">The sequence shown here is derived from an EMBL/GenBank/DDBJ whole genome shotgun (WGS) entry which is preliminary data.</text>
</comment>
<name>A0A401PRC5_SCYTO</name>
<sequence length="142" mass="16210">SKKEHHTTLDSDLQHLEPQKNCISSGAEDENELDDEYRADYHDYLDSDLSDYDVSPLPEAVPTPGMSAELFCEKEDWEEELKEACPYDEDDLAIIVRRGCCEVQLVWQDGETYNPSCDHVPSLRTNIIEIPTVQGQFDDADE</sequence>
<feature type="region of interest" description="Disordered" evidence="1">
    <location>
        <begin position="1"/>
        <end position="38"/>
    </location>
</feature>
<evidence type="ECO:0000313" key="3">
    <source>
        <dbReference type="Proteomes" id="UP000288216"/>
    </source>
</evidence>
<dbReference type="GO" id="GO:0042393">
    <property type="term" value="F:histone binding"/>
    <property type="evidence" value="ECO:0007669"/>
    <property type="project" value="InterPro"/>
</dbReference>
<dbReference type="Proteomes" id="UP000288216">
    <property type="component" value="Unassembled WGS sequence"/>
</dbReference>
<evidence type="ECO:0000313" key="2">
    <source>
        <dbReference type="EMBL" id="GCB75661.1"/>
    </source>
</evidence>
<evidence type="ECO:0000256" key="1">
    <source>
        <dbReference type="SAM" id="MobiDB-lite"/>
    </source>
</evidence>
<organism evidence="2 3">
    <name type="scientific">Scyliorhinus torazame</name>
    <name type="common">Cloudy catshark</name>
    <name type="synonym">Catulus torazame</name>
    <dbReference type="NCBI Taxonomy" id="75743"/>
    <lineage>
        <taxon>Eukaryota</taxon>
        <taxon>Metazoa</taxon>
        <taxon>Chordata</taxon>
        <taxon>Craniata</taxon>
        <taxon>Vertebrata</taxon>
        <taxon>Chondrichthyes</taxon>
        <taxon>Elasmobranchii</taxon>
        <taxon>Galeomorphii</taxon>
        <taxon>Galeoidea</taxon>
        <taxon>Carcharhiniformes</taxon>
        <taxon>Scyliorhinidae</taxon>
        <taxon>Scyliorhinus</taxon>
    </lineage>
</organism>
<dbReference type="EMBL" id="BFAA01017688">
    <property type="protein sequence ID" value="GCB75661.1"/>
    <property type="molecule type" value="Genomic_DNA"/>
</dbReference>
<keyword evidence="3" id="KW-1185">Reference proteome</keyword>
<dbReference type="Pfam" id="PF15340">
    <property type="entry name" value="COPR5"/>
    <property type="match status" value="1"/>
</dbReference>
<accession>A0A401PRC5</accession>
<feature type="non-terminal residue" evidence="2">
    <location>
        <position position="1"/>
    </location>
</feature>
<gene>
    <name evidence="2" type="ORF">scyTo_0020934</name>
</gene>
<protein>
    <submittedName>
        <fullName evidence="2">Uncharacterized protein</fullName>
    </submittedName>
</protein>
<reference evidence="2 3" key="1">
    <citation type="journal article" date="2018" name="Nat. Ecol. Evol.">
        <title>Shark genomes provide insights into elasmobranch evolution and the origin of vertebrates.</title>
        <authorList>
            <person name="Hara Y"/>
            <person name="Yamaguchi K"/>
            <person name="Onimaru K"/>
            <person name="Kadota M"/>
            <person name="Koyanagi M"/>
            <person name="Keeley SD"/>
            <person name="Tatsumi K"/>
            <person name="Tanaka K"/>
            <person name="Motone F"/>
            <person name="Kageyama Y"/>
            <person name="Nozu R"/>
            <person name="Adachi N"/>
            <person name="Nishimura O"/>
            <person name="Nakagawa R"/>
            <person name="Tanegashima C"/>
            <person name="Kiyatake I"/>
            <person name="Matsumoto R"/>
            <person name="Murakumo K"/>
            <person name="Nishida K"/>
            <person name="Terakita A"/>
            <person name="Kuratani S"/>
            <person name="Sato K"/>
            <person name="Hyodo S Kuraku.S."/>
        </authorList>
    </citation>
    <scope>NUCLEOTIDE SEQUENCE [LARGE SCALE GENOMIC DNA]</scope>
</reference>
<dbReference type="AlphaFoldDB" id="A0A401PRC5"/>
<feature type="compositionally biased region" description="Basic and acidic residues" evidence="1">
    <location>
        <begin position="1"/>
        <end position="18"/>
    </location>
</feature>
<proteinExistence type="predicted"/>
<dbReference type="OMA" id="EACPYDE"/>